<gene>
    <name evidence="1" type="ORF">AAFF_G00075730</name>
</gene>
<evidence type="ECO:0000313" key="2">
    <source>
        <dbReference type="Proteomes" id="UP001221898"/>
    </source>
</evidence>
<protein>
    <recommendedName>
        <fullName evidence="3">Tesmin/TSO1-like CXC domain-containing protein</fullName>
    </recommendedName>
</protein>
<reference evidence="1" key="1">
    <citation type="journal article" date="2023" name="Science">
        <title>Genome structures resolve the early diversification of teleost fishes.</title>
        <authorList>
            <person name="Parey E."/>
            <person name="Louis A."/>
            <person name="Montfort J."/>
            <person name="Bouchez O."/>
            <person name="Roques C."/>
            <person name="Iampietro C."/>
            <person name="Lluch J."/>
            <person name="Castinel A."/>
            <person name="Donnadieu C."/>
            <person name="Desvignes T."/>
            <person name="Floi Bucao C."/>
            <person name="Jouanno E."/>
            <person name="Wen M."/>
            <person name="Mejri S."/>
            <person name="Dirks R."/>
            <person name="Jansen H."/>
            <person name="Henkel C."/>
            <person name="Chen W.J."/>
            <person name="Zahm M."/>
            <person name="Cabau C."/>
            <person name="Klopp C."/>
            <person name="Thompson A.W."/>
            <person name="Robinson-Rechavi M."/>
            <person name="Braasch I."/>
            <person name="Lecointre G."/>
            <person name="Bobe J."/>
            <person name="Postlethwait J.H."/>
            <person name="Berthelot C."/>
            <person name="Roest Crollius H."/>
            <person name="Guiguen Y."/>
        </authorList>
    </citation>
    <scope>NUCLEOTIDE SEQUENCE</scope>
    <source>
        <strain evidence="1">NC1722</strain>
    </source>
</reference>
<dbReference type="PANTHER" id="PTHR46704">
    <property type="entry name" value="CXC DOMAIN-CONTAINING PROTEIN-RELATED"/>
    <property type="match status" value="1"/>
</dbReference>
<dbReference type="Proteomes" id="UP001221898">
    <property type="component" value="Unassembled WGS sequence"/>
</dbReference>
<accession>A0AAD7RYC3</accession>
<dbReference type="AlphaFoldDB" id="A0AAD7RYC3"/>
<keyword evidence="2" id="KW-1185">Reference proteome</keyword>
<organism evidence="1 2">
    <name type="scientific">Aldrovandia affinis</name>
    <dbReference type="NCBI Taxonomy" id="143900"/>
    <lineage>
        <taxon>Eukaryota</taxon>
        <taxon>Metazoa</taxon>
        <taxon>Chordata</taxon>
        <taxon>Craniata</taxon>
        <taxon>Vertebrata</taxon>
        <taxon>Euteleostomi</taxon>
        <taxon>Actinopterygii</taxon>
        <taxon>Neopterygii</taxon>
        <taxon>Teleostei</taxon>
        <taxon>Notacanthiformes</taxon>
        <taxon>Halosauridae</taxon>
        <taxon>Aldrovandia</taxon>
    </lineage>
</organism>
<dbReference type="PANTHER" id="PTHR46704:SF9">
    <property type="entry name" value="BHLH DOMAIN-CONTAINING PROTEIN"/>
    <property type="match status" value="1"/>
</dbReference>
<comment type="caution">
    <text evidence="1">The sequence shown here is derived from an EMBL/GenBank/DDBJ whole genome shotgun (WGS) entry which is preliminary data.</text>
</comment>
<name>A0AAD7RYC3_9TELE</name>
<evidence type="ECO:0008006" key="3">
    <source>
        <dbReference type="Google" id="ProtNLM"/>
    </source>
</evidence>
<evidence type="ECO:0000313" key="1">
    <source>
        <dbReference type="EMBL" id="KAJ8392448.1"/>
    </source>
</evidence>
<dbReference type="EMBL" id="JAINUG010000146">
    <property type="protein sequence ID" value="KAJ8392448.1"/>
    <property type="molecule type" value="Genomic_DNA"/>
</dbReference>
<sequence>MLKPSASKTFEEYAQQIFIPYMSTKLQTVSRLDLVWDTYLADSLKGSTRAKRGQGVRRRVVAAAAIPGNWQNFLRVDSNKTELFRFLSAALMEWFDQEDKQLVITDGEAVLSKPLLPDLTSLAPCNHEEADSRMLLHASHAGQHGHHAILIRTVDTDVVVLAVSLAQELQPEDELWLAFGTGQSFRYLAAHEIAAGLGQKARALPMFHALTGCDTVSSFARHGKKTAWAVWTVLPELTEALLLLSSAPRDIPDDAMRIIERFVILLYDRTSKCTDIDKARRKLFARKNNVQLIPPTKAALEEHVKRAVYQGGHVWGQILLPAPELPPPTDWGWSRTGEGQYTPYWTRLPEAAHSCIELVSCKCKKGCVSRCKCKKAALQCTALCVCEGDCT</sequence>
<proteinExistence type="predicted"/>